<dbReference type="EMBL" id="JBANRG010000009">
    <property type="protein sequence ID" value="KAK7463842.1"/>
    <property type="molecule type" value="Genomic_DNA"/>
</dbReference>
<gene>
    <name evidence="4" type="ORF">VKT23_005777</name>
    <name evidence="3" type="ORF">VKT23_007178</name>
</gene>
<feature type="transmembrane region" description="Helical" evidence="2">
    <location>
        <begin position="6"/>
        <end position="28"/>
    </location>
</feature>
<dbReference type="Proteomes" id="UP001498398">
    <property type="component" value="Unassembled WGS sequence"/>
</dbReference>
<keyword evidence="5" id="KW-1185">Reference proteome</keyword>
<keyword evidence="2" id="KW-0472">Membrane</keyword>
<evidence type="ECO:0000313" key="5">
    <source>
        <dbReference type="Proteomes" id="UP001498398"/>
    </source>
</evidence>
<evidence type="ECO:0000313" key="4">
    <source>
        <dbReference type="EMBL" id="KAK7465806.1"/>
    </source>
</evidence>
<feature type="compositionally biased region" description="Acidic residues" evidence="1">
    <location>
        <begin position="42"/>
        <end position="53"/>
    </location>
</feature>
<evidence type="ECO:0000256" key="2">
    <source>
        <dbReference type="SAM" id="Phobius"/>
    </source>
</evidence>
<keyword evidence="2" id="KW-0812">Transmembrane</keyword>
<sequence length="114" mass="11990">MEESSGIPIYVAIAIGALSAGYAAGAALRPKKPSQPARASEDSDGESSSDDDTDVSKLELLPTDECKLVGTLFVLWGAPGLKKKTGSCSPNGPRDDNGENCCSVSEILARRKWY</sequence>
<organism evidence="3 5">
    <name type="scientific">Marasmiellus scandens</name>
    <dbReference type="NCBI Taxonomy" id="2682957"/>
    <lineage>
        <taxon>Eukaryota</taxon>
        <taxon>Fungi</taxon>
        <taxon>Dikarya</taxon>
        <taxon>Basidiomycota</taxon>
        <taxon>Agaricomycotina</taxon>
        <taxon>Agaricomycetes</taxon>
        <taxon>Agaricomycetidae</taxon>
        <taxon>Agaricales</taxon>
        <taxon>Marasmiineae</taxon>
        <taxon>Omphalotaceae</taxon>
        <taxon>Marasmiellus</taxon>
    </lineage>
</organism>
<name>A0ABR1JRB6_9AGAR</name>
<keyword evidence="2" id="KW-1133">Transmembrane helix</keyword>
<protein>
    <submittedName>
        <fullName evidence="3">Uncharacterized protein</fullName>
    </submittedName>
</protein>
<feature type="region of interest" description="Disordered" evidence="1">
    <location>
        <begin position="28"/>
        <end position="56"/>
    </location>
</feature>
<comment type="caution">
    <text evidence="3">The sequence shown here is derived from an EMBL/GenBank/DDBJ whole genome shotgun (WGS) entry which is preliminary data.</text>
</comment>
<evidence type="ECO:0000313" key="3">
    <source>
        <dbReference type="EMBL" id="KAK7463842.1"/>
    </source>
</evidence>
<evidence type="ECO:0000256" key="1">
    <source>
        <dbReference type="SAM" id="MobiDB-lite"/>
    </source>
</evidence>
<proteinExistence type="predicted"/>
<dbReference type="EMBL" id="JBANRG010000006">
    <property type="protein sequence ID" value="KAK7465806.1"/>
    <property type="molecule type" value="Genomic_DNA"/>
</dbReference>
<reference evidence="3 5" key="1">
    <citation type="submission" date="2024-01" db="EMBL/GenBank/DDBJ databases">
        <title>A draft genome for the cacao thread blight pathogen Marasmiellus scandens.</title>
        <authorList>
            <person name="Baruah I.K."/>
            <person name="Leung J."/>
            <person name="Bukari Y."/>
            <person name="Amoako-Attah I."/>
            <person name="Meinhardt L.W."/>
            <person name="Bailey B.A."/>
            <person name="Cohen S.P."/>
        </authorList>
    </citation>
    <scope>NUCLEOTIDE SEQUENCE [LARGE SCALE GENOMIC DNA]</scope>
    <source>
        <strain evidence="3 5">GH-19</strain>
    </source>
</reference>
<accession>A0ABR1JRB6</accession>